<dbReference type="Pfam" id="PF13377">
    <property type="entry name" value="Peripla_BP_3"/>
    <property type="match status" value="1"/>
</dbReference>
<dbReference type="KEGG" id="nao:Y958_30870"/>
<accession>A0A248K3N5</accession>
<feature type="region of interest" description="Disordered" evidence="4">
    <location>
        <begin position="336"/>
        <end position="357"/>
    </location>
</feature>
<dbReference type="CDD" id="cd01545">
    <property type="entry name" value="PBP1_SalR"/>
    <property type="match status" value="1"/>
</dbReference>
<dbReference type="CDD" id="cd01392">
    <property type="entry name" value="HTH_LacI"/>
    <property type="match status" value="1"/>
</dbReference>
<dbReference type="PANTHER" id="PTHR30146:SF153">
    <property type="entry name" value="LACTOSE OPERON REPRESSOR"/>
    <property type="match status" value="1"/>
</dbReference>
<proteinExistence type="predicted"/>
<keyword evidence="7" id="KW-1185">Reference proteome</keyword>
<dbReference type="AlphaFoldDB" id="A0A248K3N5"/>
<dbReference type="PROSITE" id="PS00356">
    <property type="entry name" value="HTH_LACI_1"/>
    <property type="match status" value="1"/>
</dbReference>
<dbReference type="Proteomes" id="UP000197153">
    <property type="component" value="Chromosome 4"/>
</dbReference>
<evidence type="ECO:0000313" key="7">
    <source>
        <dbReference type="Proteomes" id="UP000197153"/>
    </source>
</evidence>
<dbReference type="GO" id="GO:0000976">
    <property type="term" value="F:transcription cis-regulatory region binding"/>
    <property type="evidence" value="ECO:0007669"/>
    <property type="project" value="TreeGrafter"/>
</dbReference>
<feature type="domain" description="HTH lacI-type" evidence="5">
    <location>
        <begin position="8"/>
        <end position="62"/>
    </location>
</feature>
<dbReference type="RefSeq" id="WP_088875708.1">
    <property type="nucleotide sequence ID" value="NZ_CP022113.1"/>
</dbReference>
<evidence type="ECO:0000313" key="6">
    <source>
        <dbReference type="EMBL" id="ASG25341.1"/>
    </source>
</evidence>
<dbReference type="PRINTS" id="PR00036">
    <property type="entry name" value="HTHLACI"/>
</dbReference>
<evidence type="ECO:0000259" key="5">
    <source>
        <dbReference type="PROSITE" id="PS50932"/>
    </source>
</evidence>
<sequence length="357" mass="39002">MGNDARKPTIIDVARESGVSIKTVSRVLNGEPYVNRATLDKVMKAIHDLGYHPNMSARTLAGKRSYLLGHLYGDPAGPYTMEIQVGLLNRCRARGYHLLIEEIDYRGQDVERRVRAVLDWLRPDGVVLTAPITDEPRVLSVLTESGIPLVRVTAESGGDTFSSVWIDERQAAAALTRHLLSLGHRRIGLIKGPANHGATERRHLGYRDALAELGIAEDPDLIEHGAFTFPSALPCAERLLSLPEPPTAIFACNDEMAAAVIVVAQARGLSLPDDLSVAGFDDCPIASMTWPPLTTVRQPMRKLGEEAADLLISRLMERPRGDATVPHRLVSHDLVVRASTAPPKAQNPARRRTRKAG</sequence>
<dbReference type="PROSITE" id="PS50932">
    <property type="entry name" value="HTH_LACI_2"/>
    <property type="match status" value="1"/>
</dbReference>
<dbReference type="Pfam" id="PF00356">
    <property type="entry name" value="LacI"/>
    <property type="match status" value="1"/>
</dbReference>
<reference evidence="6 7" key="1">
    <citation type="submission" date="2017-06" db="EMBL/GenBank/DDBJ databases">
        <title>Complete genome sequence of Nitrospirillum amazonense strain CBAmC, an endophytic nitrogen-fixing and plant growth-promoting bacterium, isolated from sugarcane.</title>
        <authorList>
            <person name="Schwab S."/>
            <person name="dos Santos Teixeira K.R."/>
            <person name="Simoes Araujo J.L."/>
            <person name="Soares Vidal M."/>
            <person name="Borges de Freitas H.R."/>
            <person name="Rivello Crivelaro A.L."/>
            <person name="Bueno de Camargo Nunes A."/>
            <person name="dos Santos C.M."/>
            <person name="Palmeira da Silva Rosa D."/>
            <person name="da Silva Padilha D."/>
            <person name="da Silva E."/>
            <person name="Araujo Terra L."/>
            <person name="Soares Mendes V."/>
            <person name="Farinelli L."/>
            <person name="Magalhaes Cruz L."/>
            <person name="Baldani J.I."/>
        </authorList>
    </citation>
    <scope>NUCLEOTIDE SEQUENCE [LARGE SCALE GENOMIC DNA]</scope>
    <source>
        <strain evidence="6 7">CBAmC</strain>
    </source>
</reference>
<dbReference type="SMART" id="SM00354">
    <property type="entry name" value="HTH_LACI"/>
    <property type="match status" value="1"/>
</dbReference>
<keyword evidence="2" id="KW-0238">DNA-binding</keyword>
<dbReference type="EMBL" id="CP022113">
    <property type="protein sequence ID" value="ASG25341.1"/>
    <property type="molecule type" value="Genomic_DNA"/>
</dbReference>
<name>A0A248K3N5_9PROT</name>
<dbReference type="InterPro" id="IPR010982">
    <property type="entry name" value="Lambda_DNA-bd_dom_sf"/>
</dbReference>
<dbReference type="SUPFAM" id="SSF53822">
    <property type="entry name" value="Periplasmic binding protein-like I"/>
    <property type="match status" value="1"/>
</dbReference>
<dbReference type="InterPro" id="IPR046335">
    <property type="entry name" value="LacI/GalR-like_sensor"/>
</dbReference>
<gene>
    <name evidence="6" type="ORF">Y958_30870</name>
</gene>
<evidence type="ECO:0000256" key="4">
    <source>
        <dbReference type="SAM" id="MobiDB-lite"/>
    </source>
</evidence>
<dbReference type="PANTHER" id="PTHR30146">
    <property type="entry name" value="LACI-RELATED TRANSCRIPTIONAL REPRESSOR"/>
    <property type="match status" value="1"/>
</dbReference>
<dbReference type="GO" id="GO:0003700">
    <property type="term" value="F:DNA-binding transcription factor activity"/>
    <property type="evidence" value="ECO:0007669"/>
    <property type="project" value="TreeGrafter"/>
</dbReference>
<keyword evidence="1" id="KW-0805">Transcription regulation</keyword>
<organism evidence="6 7">
    <name type="scientific">Nitrospirillum viridazoti CBAmc</name>
    <dbReference type="NCBI Taxonomy" id="1441467"/>
    <lineage>
        <taxon>Bacteria</taxon>
        <taxon>Pseudomonadati</taxon>
        <taxon>Pseudomonadota</taxon>
        <taxon>Alphaproteobacteria</taxon>
        <taxon>Rhodospirillales</taxon>
        <taxon>Azospirillaceae</taxon>
        <taxon>Nitrospirillum</taxon>
        <taxon>Nitrospirillum viridazoti</taxon>
    </lineage>
</organism>
<dbReference type="InterPro" id="IPR000843">
    <property type="entry name" value="HTH_LacI"/>
</dbReference>
<evidence type="ECO:0000256" key="1">
    <source>
        <dbReference type="ARBA" id="ARBA00023015"/>
    </source>
</evidence>
<dbReference type="Gene3D" id="1.10.260.40">
    <property type="entry name" value="lambda repressor-like DNA-binding domains"/>
    <property type="match status" value="1"/>
</dbReference>
<dbReference type="InterPro" id="IPR028082">
    <property type="entry name" value="Peripla_BP_I"/>
</dbReference>
<keyword evidence="3" id="KW-0804">Transcription</keyword>
<dbReference type="SUPFAM" id="SSF47413">
    <property type="entry name" value="lambda repressor-like DNA-binding domains"/>
    <property type="match status" value="1"/>
</dbReference>
<protein>
    <submittedName>
        <fullName evidence="6">Transcriptional regulator</fullName>
    </submittedName>
</protein>
<evidence type="ECO:0000256" key="2">
    <source>
        <dbReference type="ARBA" id="ARBA00023125"/>
    </source>
</evidence>
<dbReference type="Gene3D" id="3.40.50.2300">
    <property type="match status" value="2"/>
</dbReference>
<evidence type="ECO:0000256" key="3">
    <source>
        <dbReference type="ARBA" id="ARBA00023163"/>
    </source>
</evidence>